<keyword evidence="4 8" id="KW-0418">Kinase</keyword>
<comment type="catalytic activity">
    <reaction evidence="6 8">
        <text>dCMP + ATP = dCDP + ADP</text>
        <dbReference type="Rhea" id="RHEA:25094"/>
        <dbReference type="ChEBI" id="CHEBI:30616"/>
        <dbReference type="ChEBI" id="CHEBI:57566"/>
        <dbReference type="ChEBI" id="CHEBI:58593"/>
        <dbReference type="ChEBI" id="CHEBI:456216"/>
        <dbReference type="EC" id="2.7.4.25"/>
    </reaction>
</comment>
<accession>A0A7C5IYY7</accession>
<dbReference type="PANTHER" id="PTHR21299">
    <property type="entry name" value="CYTIDYLATE KINASE/PANTOATE-BETA-ALANINE LIGASE"/>
    <property type="match status" value="1"/>
</dbReference>
<keyword evidence="5 8" id="KW-0067">ATP-binding</keyword>
<dbReference type="GO" id="GO:0015949">
    <property type="term" value="P:nucleobase-containing small molecule interconversion"/>
    <property type="evidence" value="ECO:0007669"/>
    <property type="project" value="TreeGrafter"/>
</dbReference>
<evidence type="ECO:0000256" key="1">
    <source>
        <dbReference type="ARBA" id="ARBA00009427"/>
    </source>
</evidence>
<dbReference type="GO" id="GO:0005524">
    <property type="term" value="F:ATP binding"/>
    <property type="evidence" value="ECO:0007669"/>
    <property type="project" value="UniProtKB-UniRule"/>
</dbReference>
<dbReference type="AlphaFoldDB" id="A0A7C5IYY7"/>
<evidence type="ECO:0000256" key="3">
    <source>
        <dbReference type="ARBA" id="ARBA00022741"/>
    </source>
</evidence>
<dbReference type="InterPro" id="IPR027417">
    <property type="entry name" value="P-loop_NTPase"/>
</dbReference>
<evidence type="ECO:0000256" key="7">
    <source>
        <dbReference type="ARBA" id="ARBA00048478"/>
    </source>
</evidence>
<comment type="caution">
    <text evidence="10">The sequence shown here is derived from an EMBL/GenBank/DDBJ whole genome shotgun (WGS) entry which is preliminary data.</text>
</comment>
<comment type="subcellular location">
    <subcellularLocation>
        <location evidence="8">Cytoplasm</location>
    </subcellularLocation>
</comment>
<dbReference type="NCBIfam" id="TIGR00017">
    <property type="entry name" value="cmk"/>
    <property type="match status" value="1"/>
</dbReference>
<dbReference type="Proteomes" id="UP000886100">
    <property type="component" value="Unassembled WGS sequence"/>
</dbReference>
<dbReference type="InterPro" id="IPR011994">
    <property type="entry name" value="Cytidylate_kinase_dom"/>
</dbReference>
<dbReference type="CDD" id="cd02020">
    <property type="entry name" value="CMPK"/>
    <property type="match status" value="1"/>
</dbReference>
<comment type="catalytic activity">
    <reaction evidence="7 8">
        <text>CMP + ATP = CDP + ADP</text>
        <dbReference type="Rhea" id="RHEA:11600"/>
        <dbReference type="ChEBI" id="CHEBI:30616"/>
        <dbReference type="ChEBI" id="CHEBI:58069"/>
        <dbReference type="ChEBI" id="CHEBI:60377"/>
        <dbReference type="ChEBI" id="CHEBI:456216"/>
        <dbReference type="EC" id="2.7.4.25"/>
    </reaction>
</comment>
<dbReference type="PANTHER" id="PTHR21299:SF2">
    <property type="entry name" value="CYTIDYLATE KINASE"/>
    <property type="match status" value="1"/>
</dbReference>
<dbReference type="InterPro" id="IPR003136">
    <property type="entry name" value="Cytidylate_kin"/>
</dbReference>
<organism evidence="10">
    <name type="scientific">Thiolapillus brandeum</name>
    <dbReference type="NCBI Taxonomy" id="1076588"/>
    <lineage>
        <taxon>Bacteria</taxon>
        <taxon>Pseudomonadati</taxon>
        <taxon>Pseudomonadota</taxon>
        <taxon>Gammaproteobacteria</taxon>
        <taxon>Chromatiales</taxon>
        <taxon>Sedimenticolaceae</taxon>
        <taxon>Thiolapillus</taxon>
    </lineage>
</organism>
<dbReference type="EMBL" id="DROM01000300">
    <property type="protein sequence ID" value="HHH13572.1"/>
    <property type="molecule type" value="Genomic_DNA"/>
</dbReference>
<reference evidence="10" key="1">
    <citation type="journal article" date="2020" name="mSystems">
        <title>Genome- and Community-Level Interaction Insights into Carbon Utilization and Element Cycling Functions of Hydrothermarchaeota in Hydrothermal Sediment.</title>
        <authorList>
            <person name="Zhou Z."/>
            <person name="Liu Y."/>
            <person name="Xu W."/>
            <person name="Pan J."/>
            <person name="Luo Z.H."/>
            <person name="Li M."/>
        </authorList>
    </citation>
    <scope>NUCLEOTIDE SEQUENCE [LARGE SCALE GENOMIC DNA]</scope>
    <source>
        <strain evidence="10">HyVt-535</strain>
    </source>
</reference>
<evidence type="ECO:0000256" key="5">
    <source>
        <dbReference type="ARBA" id="ARBA00022840"/>
    </source>
</evidence>
<evidence type="ECO:0000256" key="8">
    <source>
        <dbReference type="HAMAP-Rule" id="MF_00238"/>
    </source>
</evidence>
<evidence type="ECO:0000256" key="6">
    <source>
        <dbReference type="ARBA" id="ARBA00047615"/>
    </source>
</evidence>
<dbReference type="SUPFAM" id="SSF52540">
    <property type="entry name" value="P-loop containing nucleoside triphosphate hydrolases"/>
    <property type="match status" value="1"/>
</dbReference>
<dbReference type="GO" id="GO:0005829">
    <property type="term" value="C:cytosol"/>
    <property type="evidence" value="ECO:0007669"/>
    <property type="project" value="TreeGrafter"/>
</dbReference>
<keyword evidence="8" id="KW-0963">Cytoplasm</keyword>
<keyword evidence="2 8" id="KW-0808">Transferase</keyword>
<dbReference type="GO" id="GO:0006220">
    <property type="term" value="P:pyrimidine nucleotide metabolic process"/>
    <property type="evidence" value="ECO:0007669"/>
    <property type="project" value="UniProtKB-UniRule"/>
</dbReference>
<evidence type="ECO:0000313" key="10">
    <source>
        <dbReference type="EMBL" id="HHH13572.1"/>
    </source>
</evidence>
<evidence type="ECO:0000256" key="2">
    <source>
        <dbReference type="ARBA" id="ARBA00022679"/>
    </source>
</evidence>
<feature type="binding site" evidence="8">
    <location>
        <begin position="12"/>
        <end position="20"/>
    </location>
    <ligand>
        <name>ATP</name>
        <dbReference type="ChEBI" id="CHEBI:30616"/>
    </ligand>
</feature>
<evidence type="ECO:0000259" key="9">
    <source>
        <dbReference type="Pfam" id="PF02224"/>
    </source>
</evidence>
<sequence length="227" mass="24570">MAERVPVVTIDGPSGSGKGTVAAEVARRLGWRILDSGALYRLVGYAARQAGVDLEDAAAVAAIARNLPVRFEGGRIFLGDEEVTRAIRTETAGNDASKVAAIPEVRQALLQWQRDYARPPGLVADGRDMGTVVFPGAPVKIFLDASAEERARRRHKQLKEQGIDVNLSGLVAEIEERDHRDRNRSVAPLKPAGDALVIDSTDLTVDQVVERVLEQVRRVLPQAVPGE</sequence>
<protein>
    <recommendedName>
        <fullName evidence="8">Cytidylate kinase</fullName>
        <shortName evidence="8">CK</shortName>
        <ecNumber evidence="8">2.7.4.25</ecNumber>
    </recommendedName>
    <alternativeName>
        <fullName evidence="8">Cytidine monophosphate kinase</fullName>
        <shortName evidence="8">CMP kinase</shortName>
    </alternativeName>
</protein>
<name>A0A7C5IYY7_9GAMM</name>
<keyword evidence="3 8" id="KW-0547">Nucleotide-binding</keyword>
<dbReference type="HAMAP" id="MF_00238">
    <property type="entry name" value="Cytidyl_kinase_type1"/>
    <property type="match status" value="1"/>
</dbReference>
<dbReference type="EC" id="2.7.4.25" evidence="8"/>
<evidence type="ECO:0000256" key="4">
    <source>
        <dbReference type="ARBA" id="ARBA00022777"/>
    </source>
</evidence>
<gene>
    <name evidence="8" type="primary">cmk</name>
    <name evidence="10" type="ORF">ENJ98_04995</name>
</gene>
<proteinExistence type="inferred from homology"/>
<dbReference type="Gene3D" id="3.40.50.300">
    <property type="entry name" value="P-loop containing nucleotide triphosphate hydrolases"/>
    <property type="match status" value="1"/>
</dbReference>
<dbReference type="Pfam" id="PF02224">
    <property type="entry name" value="Cytidylate_kin"/>
    <property type="match status" value="1"/>
</dbReference>
<comment type="similarity">
    <text evidence="1 8">Belongs to the cytidylate kinase family. Type 1 subfamily.</text>
</comment>
<feature type="domain" description="Cytidylate kinase" evidence="9">
    <location>
        <begin position="8"/>
        <end position="217"/>
    </location>
</feature>
<dbReference type="GO" id="GO:0036431">
    <property type="term" value="F:dCMP kinase activity"/>
    <property type="evidence" value="ECO:0007669"/>
    <property type="project" value="InterPro"/>
</dbReference>